<reference evidence="9" key="1">
    <citation type="submission" date="2022-08" db="EMBL/GenBank/DDBJ databases">
        <title>Genomic Encyclopedia of Type Strains, Phase V (KMG-V): Genome sequencing to study the core and pangenomes of soil and plant-associated prokaryotes.</title>
        <authorList>
            <person name="Whitman W."/>
        </authorList>
    </citation>
    <scope>NUCLEOTIDE SEQUENCE</scope>
    <source>
        <strain evidence="9">0</strain>
        <strain evidence="10">SP3012</strain>
    </source>
</reference>
<dbReference type="SUPFAM" id="SSF50346">
    <property type="entry name" value="PRC-barrel domain"/>
    <property type="match status" value="1"/>
</dbReference>
<dbReference type="InterPro" id="IPR056792">
    <property type="entry name" value="PRC_RimM"/>
</dbReference>
<dbReference type="AlphaFoldDB" id="A0A9X2PZP4"/>
<comment type="similarity">
    <text evidence="5">Belongs to the RimM family.</text>
</comment>
<comment type="function">
    <text evidence="5">An accessory protein needed during the final step in the assembly of 30S ribosomal subunit, possibly for assembly of the head region. Essential for efficient processing of 16S rRNA. May be needed both before and after RbfA during the maturation of 16S rRNA. It has affinity for free ribosomal 30S subunits but not for 70S ribosomes.</text>
</comment>
<dbReference type="EMBL" id="JANUAU010000002">
    <property type="protein sequence ID" value="MCS3676943.1"/>
    <property type="molecule type" value="Genomic_DNA"/>
</dbReference>
<evidence type="ECO:0000256" key="1">
    <source>
        <dbReference type="ARBA" id="ARBA00022490"/>
    </source>
</evidence>
<comment type="subunit">
    <text evidence="5">Binds ribosomal protein uS19.</text>
</comment>
<dbReference type="Gene3D" id="2.30.30.240">
    <property type="entry name" value="PRC-barrel domain"/>
    <property type="match status" value="1"/>
</dbReference>
<evidence type="ECO:0000313" key="10">
    <source>
        <dbReference type="EMBL" id="MCS4035917.1"/>
    </source>
</evidence>
<evidence type="ECO:0000256" key="2">
    <source>
        <dbReference type="ARBA" id="ARBA00022517"/>
    </source>
</evidence>
<evidence type="ECO:0000256" key="4">
    <source>
        <dbReference type="ARBA" id="ARBA00023186"/>
    </source>
</evidence>
<dbReference type="Pfam" id="PF01782">
    <property type="entry name" value="RimM"/>
    <property type="match status" value="1"/>
</dbReference>
<dbReference type="PANTHER" id="PTHR33692:SF1">
    <property type="entry name" value="RIBOSOME MATURATION FACTOR RIMM"/>
    <property type="match status" value="1"/>
</dbReference>
<dbReference type="InterPro" id="IPR036976">
    <property type="entry name" value="RimM_N_sf"/>
</dbReference>
<keyword evidence="4 5" id="KW-0143">Chaperone</keyword>
<dbReference type="SUPFAM" id="SSF50447">
    <property type="entry name" value="Translation proteins"/>
    <property type="match status" value="1"/>
</dbReference>
<dbReference type="GO" id="GO:0042274">
    <property type="term" value="P:ribosomal small subunit biogenesis"/>
    <property type="evidence" value="ECO:0007669"/>
    <property type="project" value="UniProtKB-UniRule"/>
</dbReference>
<dbReference type="GO" id="GO:0043022">
    <property type="term" value="F:ribosome binding"/>
    <property type="evidence" value="ECO:0007669"/>
    <property type="project" value="InterPro"/>
</dbReference>
<name>A0A9X2PZP4_9BACT</name>
<dbReference type="Pfam" id="PF24986">
    <property type="entry name" value="PRC_RimM"/>
    <property type="match status" value="1"/>
</dbReference>
<keyword evidence="2 5" id="KW-0690">Ribosome biogenesis</keyword>
<dbReference type="RefSeq" id="WP_103017283.1">
    <property type="nucleotide sequence ID" value="NZ_CALTRV010000001.1"/>
</dbReference>
<evidence type="ECO:0000256" key="3">
    <source>
        <dbReference type="ARBA" id="ARBA00022552"/>
    </source>
</evidence>
<comment type="subcellular location">
    <subcellularLocation>
        <location evidence="5">Cytoplasm</location>
    </subcellularLocation>
</comment>
<sequence>MPPPTASTPDDSADPGPDFADVPPTDLVKVGFIFRPHGLDGELKIDPSATDDPARFEVLPTVFVGPHPRRVVRHDIASVRYQKTKRGITVILGLDGIVDRDDAEAVAKMDVFATEAALGLEDDELFADDLVGWTVVTEEGAVQGTVADFMEMPAQDLFVVRTPEDTEAMIPAIDDFIIEIDEDAERIVVRPIDGLMDA</sequence>
<evidence type="ECO:0000259" key="7">
    <source>
        <dbReference type="Pfam" id="PF01782"/>
    </source>
</evidence>
<accession>A0A9X2PZP4</accession>
<feature type="domain" description="Ribosome maturation factor RimM PRC barrel" evidence="8">
    <location>
        <begin position="128"/>
        <end position="195"/>
    </location>
</feature>
<dbReference type="InterPro" id="IPR002676">
    <property type="entry name" value="RimM_N"/>
</dbReference>
<feature type="domain" description="RimM N-terminal" evidence="7">
    <location>
        <begin position="30"/>
        <end position="116"/>
    </location>
</feature>
<dbReference type="HAMAP" id="MF_00014">
    <property type="entry name" value="Ribosome_mat_RimM"/>
    <property type="match status" value="1"/>
</dbReference>
<dbReference type="GO" id="GO:0005737">
    <property type="term" value="C:cytoplasm"/>
    <property type="evidence" value="ECO:0007669"/>
    <property type="project" value="UniProtKB-SubCell"/>
</dbReference>
<organism evidence="9 11">
    <name type="scientific">Salinibacter ruber</name>
    <dbReference type="NCBI Taxonomy" id="146919"/>
    <lineage>
        <taxon>Bacteria</taxon>
        <taxon>Pseudomonadati</taxon>
        <taxon>Rhodothermota</taxon>
        <taxon>Rhodothermia</taxon>
        <taxon>Rhodothermales</taxon>
        <taxon>Salinibacteraceae</taxon>
        <taxon>Salinibacter</taxon>
    </lineage>
</organism>
<dbReference type="NCBIfam" id="TIGR02273">
    <property type="entry name" value="16S_RimM"/>
    <property type="match status" value="1"/>
</dbReference>
<dbReference type="PANTHER" id="PTHR33692">
    <property type="entry name" value="RIBOSOME MATURATION FACTOR RIMM"/>
    <property type="match status" value="1"/>
</dbReference>
<dbReference type="GO" id="GO:0006364">
    <property type="term" value="P:rRNA processing"/>
    <property type="evidence" value="ECO:0007669"/>
    <property type="project" value="UniProtKB-UniRule"/>
</dbReference>
<dbReference type="InterPro" id="IPR011033">
    <property type="entry name" value="PRC_barrel-like_sf"/>
</dbReference>
<proteinExistence type="inferred from homology"/>
<protein>
    <recommendedName>
        <fullName evidence="5">Ribosome maturation factor RimM</fullName>
    </recommendedName>
</protein>
<comment type="caution">
    <text evidence="9">The sequence shown here is derived from an EMBL/GenBank/DDBJ whole genome shotgun (WGS) entry which is preliminary data.</text>
</comment>
<dbReference type="Proteomes" id="UP001155040">
    <property type="component" value="Unassembled WGS sequence"/>
</dbReference>
<comment type="domain">
    <text evidence="5">The PRC barrel domain binds ribosomal protein uS19.</text>
</comment>
<dbReference type="EMBL" id="JANUBF010000005">
    <property type="protein sequence ID" value="MCS4035917.1"/>
    <property type="molecule type" value="Genomic_DNA"/>
</dbReference>
<evidence type="ECO:0000313" key="9">
    <source>
        <dbReference type="EMBL" id="MCS3676943.1"/>
    </source>
</evidence>
<evidence type="ECO:0000256" key="5">
    <source>
        <dbReference type="HAMAP-Rule" id="MF_00014"/>
    </source>
</evidence>
<gene>
    <name evidence="5" type="primary">rimM</name>
    <name evidence="9" type="ORF">GGP71_000850</name>
    <name evidence="10" type="ORF">GGQ01_000968</name>
</gene>
<evidence type="ECO:0000259" key="8">
    <source>
        <dbReference type="Pfam" id="PF24986"/>
    </source>
</evidence>
<keyword evidence="1 5" id="KW-0963">Cytoplasm</keyword>
<keyword evidence="3 5" id="KW-0698">rRNA processing</keyword>
<dbReference type="Gene3D" id="2.40.30.60">
    <property type="entry name" value="RimM"/>
    <property type="match status" value="1"/>
</dbReference>
<dbReference type="GO" id="GO:0005840">
    <property type="term" value="C:ribosome"/>
    <property type="evidence" value="ECO:0007669"/>
    <property type="project" value="InterPro"/>
</dbReference>
<evidence type="ECO:0000313" key="11">
    <source>
        <dbReference type="Proteomes" id="UP001155027"/>
    </source>
</evidence>
<feature type="region of interest" description="Disordered" evidence="6">
    <location>
        <begin position="1"/>
        <end position="21"/>
    </location>
</feature>
<dbReference type="InterPro" id="IPR011961">
    <property type="entry name" value="RimM"/>
</dbReference>
<dbReference type="Proteomes" id="UP001155027">
    <property type="component" value="Unassembled WGS sequence"/>
</dbReference>
<dbReference type="InterPro" id="IPR009000">
    <property type="entry name" value="Transl_B-barrel_sf"/>
</dbReference>
<evidence type="ECO:0000256" key="6">
    <source>
        <dbReference type="SAM" id="MobiDB-lite"/>
    </source>
</evidence>